<dbReference type="PANTHER" id="PTHR39181:SF1">
    <property type="entry name" value="TYROSINE-PROTEIN PHOSPHATASE YWQE"/>
    <property type="match status" value="1"/>
</dbReference>
<dbReference type="InterPro" id="IPR016195">
    <property type="entry name" value="Pol/histidinol_Pase-like"/>
</dbReference>
<dbReference type="Gene3D" id="3.20.20.140">
    <property type="entry name" value="Metal-dependent hydrolases"/>
    <property type="match status" value="1"/>
</dbReference>
<dbReference type="InterPro" id="IPR016667">
    <property type="entry name" value="Caps_polysacc_synth_CpsB/CapC"/>
</dbReference>
<gene>
    <name evidence="5" type="primary">epsD</name>
    <name evidence="5" type="ORF">THMIRHAS_06320</name>
</gene>
<proteinExistence type="inferred from homology"/>
<keyword evidence="3" id="KW-0378">Hydrolase</keyword>
<dbReference type="SUPFAM" id="SSF89550">
    <property type="entry name" value="PHP domain-like"/>
    <property type="match status" value="1"/>
</dbReference>
<comment type="similarity">
    <text evidence="1">Belongs to the metallo-dependent hydrolases superfamily. CpsB/CapC family.</text>
</comment>
<protein>
    <recommendedName>
        <fullName evidence="2">protein-tyrosine-phosphatase</fullName>
        <ecNumber evidence="2">3.1.3.48</ecNumber>
    </recommendedName>
</protein>
<dbReference type="EMBL" id="AP021889">
    <property type="protein sequence ID" value="BBP45259.1"/>
    <property type="molecule type" value="Genomic_DNA"/>
</dbReference>
<evidence type="ECO:0000256" key="1">
    <source>
        <dbReference type="ARBA" id="ARBA00005750"/>
    </source>
</evidence>
<name>A0A6F8PT26_9GAMM</name>
<evidence type="ECO:0000313" key="6">
    <source>
        <dbReference type="Proteomes" id="UP000501726"/>
    </source>
</evidence>
<dbReference type="GO" id="GO:0030145">
    <property type="term" value="F:manganese ion binding"/>
    <property type="evidence" value="ECO:0007669"/>
    <property type="project" value="InterPro"/>
</dbReference>
<evidence type="ECO:0000256" key="3">
    <source>
        <dbReference type="ARBA" id="ARBA00022801"/>
    </source>
</evidence>
<comment type="catalytic activity">
    <reaction evidence="4">
        <text>O-phospho-L-tyrosyl-[protein] + H2O = L-tyrosyl-[protein] + phosphate</text>
        <dbReference type="Rhea" id="RHEA:10684"/>
        <dbReference type="Rhea" id="RHEA-COMP:10136"/>
        <dbReference type="Rhea" id="RHEA-COMP:20101"/>
        <dbReference type="ChEBI" id="CHEBI:15377"/>
        <dbReference type="ChEBI" id="CHEBI:43474"/>
        <dbReference type="ChEBI" id="CHEBI:46858"/>
        <dbReference type="ChEBI" id="CHEBI:61978"/>
        <dbReference type="EC" id="3.1.3.48"/>
    </reaction>
</comment>
<evidence type="ECO:0000256" key="4">
    <source>
        <dbReference type="ARBA" id="ARBA00051722"/>
    </source>
</evidence>
<dbReference type="GO" id="GO:0004725">
    <property type="term" value="F:protein tyrosine phosphatase activity"/>
    <property type="evidence" value="ECO:0007669"/>
    <property type="project" value="UniProtKB-EC"/>
</dbReference>
<dbReference type="Pfam" id="PF19567">
    <property type="entry name" value="CpsB_CapC"/>
    <property type="match status" value="1"/>
</dbReference>
<dbReference type="EC" id="3.1.3.48" evidence="2"/>
<organism evidence="5 6">
    <name type="scientific">Thiosulfatimonas sediminis</name>
    <dbReference type="NCBI Taxonomy" id="2675054"/>
    <lineage>
        <taxon>Bacteria</taxon>
        <taxon>Pseudomonadati</taxon>
        <taxon>Pseudomonadota</taxon>
        <taxon>Gammaproteobacteria</taxon>
        <taxon>Thiotrichales</taxon>
        <taxon>Piscirickettsiaceae</taxon>
        <taxon>Thiosulfatimonas</taxon>
    </lineage>
</organism>
<evidence type="ECO:0000313" key="5">
    <source>
        <dbReference type="EMBL" id="BBP45259.1"/>
    </source>
</evidence>
<keyword evidence="6" id="KW-1185">Reference proteome</keyword>
<dbReference type="KEGG" id="tse:THMIRHAS_06320"/>
<evidence type="ECO:0000256" key="2">
    <source>
        <dbReference type="ARBA" id="ARBA00013064"/>
    </source>
</evidence>
<reference evidence="6" key="1">
    <citation type="submission" date="2019-11" db="EMBL/GenBank/DDBJ databases">
        <title>Isolation and characterization of two novel species in the genus Thiomicrorhabdus.</title>
        <authorList>
            <person name="Mochizuki J."/>
            <person name="Kojima H."/>
            <person name="Fukui M."/>
        </authorList>
    </citation>
    <scope>NUCLEOTIDE SEQUENCE [LARGE SCALE GENOMIC DNA]</scope>
    <source>
        <strain evidence="6">aks77</strain>
    </source>
</reference>
<accession>A0A6F8PT26</accession>
<dbReference type="PANTHER" id="PTHR39181">
    <property type="entry name" value="TYROSINE-PROTEIN PHOSPHATASE YWQE"/>
    <property type="match status" value="1"/>
</dbReference>
<dbReference type="Proteomes" id="UP000501726">
    <property type="component" value="Chromosome"/>
</dbReference>
<dbReference type="PIRSF" id="PIRSF016557">
    <property type="entry name" value="Caps_synth_CpsB"/>
    <property type="match status" value="1"/>
</dbReference>
<sequence>MYDLHSHLLPGIDDGAVDLTAALQMARQAVKCGVTHMVCTPHIHIGRFDNDLSSIDNALQLFKAGLAEQGIPLTVAAAAEVRICAAIIPLVKKRLLPSLGCYNGKEVLLVEFPSDEIPHGSMNLIDWLLSQGYLPMIAHPERNRAFIREPKLLDQFLKKGCLAQLTASALTGNFGVKVKETAIRFLMEGKVSIMASDAHNLKYRPPVFGEAIEYARTLIGNEGVHQLLYTMPKAISDCKFQTESA</sequence>
<dbReference type="AlphaFoldDB" id="A0A6F8PT26"/>
<dbReference type="RefSeq" id="WP_173270823.1">
    <property type="nucleotide sequence ID" value="NZ_AP021889.1"/>
</dbReference>